<evidence type="ECO:0000256" key="1">
    <source>
        <dbReference type="SAM" id="Phobius"/>
    </source>
</evidence>
<keyword evidence="1" id="KW-0472">Membrane</keyword>
<name>A0A812Q859_9DINO</name>
<keyword evidence="1" id="KW-1133">Transmembrane helix</keyword>
<evidence type="ECO:0000313" key="2">
    <source>
        <dbReference type="EMBL" id="CAE7371923.1"/>
    </source>
</evidence>
<accession>A0A812Q859</accession>
<feature type="transmembrane region" description="Helical" evidence="1">
    <location>
        <begin position="347"/>
        <end position="372"/>
    </location>
</feature>
<comment type="caution">
    <text evidence="2">The sequence shown here is derived from an EMBL/GenBank/DDBJ whole genome shotgun (WGS) entry which is preliminary data.</text>
</comment>
<reference evidence="2" key="1">
    <citation type="submission" date="2021-02" db="EMBL/GenBank/DDBJ databases">
        <authorList>
            <person name="Dougan E. K."/>
            <person name="Rhodes N."/>
            <person name="Thang M."/>
            <person name="Chan C."/>
        </authorList>
    </citation>
    <scope>NUCLEOTIDE SEQUENCE</scope>
</reference>
<dbReference type="OrthoDB" id="430671at2759"/>
<keyword evidence="3" id="KW-1185">Reference proteome</keyword>
<keyword evidence="1" id="KW-0812">Transmembrane</keyword>
<gene>
    <name evidence="2" type="ORF">SNAT2548_LOCUS20307</name>
</gene>
<protein>
    <submittedName>
        <fullName evidence="2">Uncharacterized protein</fullName>
    </submittedName>
</protein>
<proteinExistence type="predicted"/>
<sequence length="575" mass="64707">MLFMGCLISGVFGITWLLDFLQLRCIQHTPWTEEGVGKYSCLVKGVGGIMLLMMFRHSAVALAYYDEDGDRLQRKKERYLDEMTKQVGDVLTRATSQAQKLCGMLSAQLDEKVGEHVRRMQRILAQCEKSSSPEAPAVYTKLVELMAIHLHHLRKPAIDHFQKLISLSGKALFLEDTLRQQKHTSMVQLLTVHSRRAARMDLPRTETAHDHDDPEMALLLHGVHLVQGAHRCCTCCYERKSRKSNSEVTRTTSLDRNFSVPSYDDLLTELREPTTDELKNHPEAVVLKPVQLVLKWFEKIEPLQSRRDPRAELLRGVPPGGVNPASPIGRVKGVYVHLRDSPLYRSLLIGIVFSVLLFIFHFHLAGIVLNLMRTGHHCAAMNMVSCGMEFARVLMVMLGMICYAASLVVVLWNIDRLDAVLQVSEELHELSDFKHQIDTLNANDLADEDSDISMLQVVERSLSCQKRGLPAANAHSPATSLKPIFTQHPRLHRATGNSAACFVQNLLIVDAVAALALYRISVHSRSRTCALDTSRLSLLPGIVAEFYNNAWGDNLDDISIFKHLIVAFCLLFMFC</sequence>
<evidence type="ECO:0000313" key="3">
    <source>
        <dbReference type="Proteomes" id="UP000604046"/>
    </source>
</evidence>
<feature type="transmembrane region" description="Helical" evidence="1">
    <location>
        <begin position="393"/>
        <end position="414"/>
    </location>
</feature>
<dbReference type="AlphaFoldDB" id="A0A812Q859"/>
<dbReference type="EMBL" id="CAJNDS010002206">
    <property type="protein sequence ID" value="CAE7371923.1"/>
    <property type="molecule type" value="Genomic_DNA"/>
</dbReference>
<dbReference type="Proteomes" id="UP000604046">
    <property type="component" value="Unassembled WGS sequence"/>
</dbReference>
<organism evidence="2 3">
    <name type="scientific">Symbiodinium natans</name>
    <dbReference type="NCBI Taxonomy" id="878477"/>
    <lineage>
        <taxon>Eukaryota</taxon>
        <taxon>Sar</taxon>
        <taxon>Alveolata</taxon>
        <taxon>Dinophyceae</taxon>
        <taxon>Suessiales</taxon>
        <taxon>Symbiodiniaceae</taxon>
        <taxon>Symbiodinium</taxon>
    </lineage>
</organism>